<gene>
    <name evidence="2" type="ORF">SVIM_LOCUS125884</name>
</gene>
<dbReference type="EMBL" id="CAADRP010000668">
    <property type="protein sequence ID" value="VFU31015.1"/>
    <property type="molecule type" value="Genomic_DNA"/>
</dbReference>
<feature type="region of interest" description="Disordered" evidence="1">
    <location>
        <begin position="57"/>
        <end position="76"/>
    </location>
</feature>
<dbReference type="AlphaFoldDB" id="A0A6N2L1A7"/>
<reference evidence="2" key="1">
    <citation type="submission" date="2019-03" db="EMBL/GenBank/DDBJ databases">
        <authorList>
            <person name="Mank J."/>
            <person name="Almeida P."/>
        </authorList>
    </citation>
    <scope>NUCLEOTIDE SEQUENCE</scope>
    <source>
        <strain evidence="2">78183</strain>
    </source>
</reference>
<protein>
    <submittedName>
        <fullName evidence="2">Uncharacterized protein</fullName>
    </submittedName>
</protein>
<evidence type="ECO:0000256" key="1">
    <source>
        <dbReference type="SAM" id="MobiDB-lite"/>
    </source>
</evidence>
<evidence type="ECO:0000313" key="2">
    <source>
        <dbReference type="EMBL" id="VFU31015.1"/>
    </source>
</evidence>
<proteinExistence type="predicted"/>
<name>A0A6N2L1A7_SALVM</name>
<sequence>MTRVVLRAGGQLAKVGPLRAGAIWAASGVFVKMEGSEAVKSFLAGFCYDERDEEMMEEKRTGKEMQSVTNRAPLLE</sequence>
<accession>A0A6N2L1A7</accession>
<organism evidence="2">
    <name type="scientific">Salix viminalis</name>
    <name type="common">Common osier</name>
    <name type="synonym">Basket willow</name>
    <dbReference type="NCBI Taxonomy" id="40686"/>
    <lineage>
        <taxon>Eukaryota</taxon>
        <taxon>Viridiplantae</taxon>
        <taxon>Streptophyta</taxon>
        <taxon>Embryophyta</taxon>
        <taxon>Tracheophyta</taxon>
        <taxon>Spermatophyta</taxon>
        <taxon>Magnoliopsida</taxon>
        <taxon>eudicotyledons</taxon>
        <taxon>Gunneridae</taxon>
        <taxon>Pentapetalae</taxon>
        <taxon>rosids</taxon>
        <taxon>fabids</taxon>
        <taxon>Malpighiales</taxon>
        <taxon>Salicaceae</taxon>
        <taxon>Saliceae</taxon>
        <taxon>Salix</taxon>
    </lineage>
</organism>